<dbReference type="InterPro" id="IPR018060">
    <property type="entry name" value="HTH_AraC"/>
</dbReference>
<dbReference type="RefSeq" id="WP_262688199.1">
    <property type="nucleotide sequence ID" value="NZ_JAOQIO010000119.1"/>
</dbReference>
<evidence type="ECO:0000259" key="7">
    <source>
        <dbReference type="PROSITE" id="PS50110"/>
    </source>
</evidence>
<dbReference type="Proteomes" id="UP001652445">
    <property type="component" value="Unassembled WGS sequence"/>
</dbReference>
<dbReference type="PRINTS" id="PR00032">
    <property type="entry name" value="HTHARAC"/>
</dbReference>
<evidence type="ECO:0000256" key="3">
    <source>
        <dbReference type="ARBA" id="ARBA00023163"/>
    </source>
</evidence>
<dbReference type="PROSITE" id="PS00041">
    <property type="entry name" value="HTH_ARAC_FAMILY_1"/>
    <property type="match status" value="1"/>
</dbReference>
<dbReference type="EMBL" id="JAOQIO010000119">
    <property type="protein sequence ID" value="MCU6797408.1"/>
    <property type="molecule type" value="Genomic_DNA"/>
</dbReference>
<feature type="coiled-coil region" evidence="5">
    <location>
        <begin position="112"/>
        <end position="139"/>
    </location>
</feature>
<dbReference type="SMART" id="SM00342">
    <property type="entry name" value="HTH_ARAC"/>
    <property type="match status" value="1"/>
</dbReference>
<dbReference type="PROSITE" id="PS50110">
    <property type="entry name" value="RESPONSE_REGULATORY"/>
    <property type="match status" value="1"/>
</dbReference>
<dbReference type="Gene3D" id="3.40.50.2300">
    <property type="match status" value="1"/>
</dbReference>
<dbReference type="Pfam" id="PF12833">
    <property type="entry name" value="HTH_18"/>
    <property type="match status" value="1"/>
</dbReference>
<evidence type="ECO:0000313" key="9">
    <source>
        <dbReference type="Proteomes" id="UP001652445"/>
    </source>
</evidence>
<gene>
    <name evidence="8" type="ORF">OB236_35315</name>
</gene>
<keyword evidence="1" id="KW-0805">Transcription regulation</keyword>
<keyword evidence="5" id="KW-0175">Coiled coil</keyword>
<dbReference type="PROSITE" id="PS01124">
    <property type="entry name" value="HTH_ARAC_FAMILY_2"/>
    <property type="match status" value="1"/>
</dbReference>
<evidence type="ECO:0000313" key="8">
    <source>
        <dbReference type="EMBL" id="MCU6797408.1"/>
    </source>
</evidence>
<dbReference type="SMART" id="SM00448">
    <property type="entry name" value="REC"/>
    <property type="match status" value="1"/>
</dbReference>
<name>A0ABT2URY1_9BACL</name>
<organism evidence="8 9">
    <name type="scientific">Paenibacillus baimaensis</name>
    <dbReference type="NCBI Taxonomy" id="2982185"/>
    <lineage>
        <taxon>Bacteria</taxon>
        <taxon>Bacillati</taxon>
        <taxon>Bacillota</taxon>
        <taxon>Bacilli</taxon>
        <taxon>Bacillales</taxon>
        <taxon>Paenibacillaceae</taxon>
        <taxon>Paenibacillus</taxon>
    </lineage>
</organism>
<dbReference type="InterPro" id="IPR011006">
    <property type="entry name" value="CheY-like_superfamily"/>
</dbReference>
<dbReference type="SUPFAM" id="SSF46689">
    <property type="entry name" value="Homeodomain-like"/>
    <property type="match status" value="2"/>
</dbReference>
<keyword evidence="9" id="KW-1185">Reference proteome</keyword>
<dbReference type="InterPro" id="IPR001789">
    <property type="entry name" value="Sig_transdc_resp-reg_receiver"/>
</dbReference>
<evidence type="ECO:0000256" key="2">
    <source>
        <dbReference type="ARBA" id="ARBA00023125"/>
    </source>
</evidence>
<feature type="modified residue" description="4-aspartylphosphate" evidence="4">
    <location>
        <position position="57"/>
    </location>
</feature>
<evidence type="ECO:0000259" key="6">
    <source>
        <dbReference type="PROSITE" id="PS01124"/>
    </source>
</evidence>
<dbReference type="InterPro" id="IPR009057">
    <property type="entry name" value="Homeodomain-like_sf"/>
</dbReference>
<evidence type="ECO:0000256" key="4">
    <source>
        <dbReference type="PROSITE-ProRule" id="PRU00169"/>
    </source>
</evidence>
<accession>A0ABT2URY1</accession>
<dbReference type="InterPro" id="IPR020449">
    <property type="entry name" value="Tscrpt_reg_AraC-type_HTH"/>
</dbReference>
<sequence length="527" mass="61609">MNVIKVMILDDEVLAIRHLNHLIPWGEHGFEVVAETTYPQQALELFRKYRPQVIFADIRMPGMDGLEFSKSVLQTDIPVHIVLLTSYKEFDYAKEAVKIGVFDYLLKHELNPDELIAVLQRIRRELEDLEQKEILIRRQLFYDLLKGTEPTHEQTRLLKNEGKRHGNHFVFLLLGSNVPIPVIPFMLKEPRTEPFLINEIPFDAGFHCLSVLPLEQQQWGVILAVLKPYSYLQAHNETMAMARFLQQTYKVQRGETASVTISPLFHELTDLHRIYVGCERTVRHSPFFDKESIIEPDIVPEKAAELRAEIRQYVSRAAAQLDLHQAEQVCLTITEAFADIIKRLHLEAALLLCRELAVLLDSFRVKRGIKRLEEQLKEEVEAAENWFTFVQVAQWFQQMFSEAVREAEEILNKRYSWKVRQTMDQIREKYQEALTVESLAEELGISGDRLRHLFKQETGMTVLDYLIQIRMEHAKKMLRDKRIKVYEIAEKVGYKNSQYFSQVFRKMVGVNPLVYAEGKRVADEMEN</sequence>
<feature type="domain" description="HTH araC/xylS-type" evidence="6">
    <location>
        <begin position="420"/>
        <end position="518"/>
    </location>
</feature>
<keyword evidence="3" id="KW-0804">Transcription</keyword>
<dbReference type="PANTHER" id="PTHR43280:SF2">
    <property type="entry name" value="HTH-TYPE TRANSCRIPTIONAL REGULATOR EXSA"/>
    <property type="match status" value="1"/>
</dbReference>
<proteinExistence type="predicted"/>
<dbReference type="Gene3D" id="1.10.10.60">
    <property type="entry name" value="Homeodomain-like"/>
    <property type="match status" value="2"/>
</dbReference>
<dbReference type="InterPro" id="IPR018062">
    <property type="entry name" value="HTH_AraC-typ_CS"/>
</dbReference>
<evidence type="ECO:0000256" key="1">
    <source>
        <dbReference type="ARBA" id="ARBA00023015"/>
    </source>
</evidence>
<dbReference type="Pfam" id="PF00072">
    <property type="entry name" value="Response_reg"/>
    <property type="match status" value="1"/>
</dbReference>
<dbReference type="CDD" id="cd17536">
    <property type="entry name" value="REC_YesN-like"/>
    <property type="match status" value="1"/>
</dbReference>
<feature type="domain" description="Response regulatory" evidence="7">
    <location>
        <begin position="5"/>
        <end position="122"/>
    </location>
</feature>
<comment type="caution">
    <text evidence="8">The sequence shown here is derived from an EMBL/GenBank/DDBJ whole genome shotgun (WGS) entry which is preliminary data.</text>
</comment>
<keyword evidence="4" id="KW-0597">Phosphoprotein</keyword>
<protein>
    <submittedName>
        <fullName evidence="8">Response regulator</fullName>
    </submittedName>
</protein>
<keyword evidence="2" id="KW-0238">DNA-binding</keyword>
<evidence type="ECO:0000256" key="5">
    <source>
        <dbReference type="SAM" id="Coils"/>
    </source>
</evidence>
<dbReference type="PANTHER" id="PTHR43280">
    <property type="entry name" value="ARAC-FAMILY TRANSCRIPTIONAL REGULATOR"/>
    <property type="match status" value="1"/>
</dbReference>
<reference evidence="8 9" key="1">
    <citation type="submission" date="2022-09" db="EMBL/GenBank/DDBJ databases">
        <authorList>
            <person name="Han X.L."/>
            <person name="Wang Q."/>
            <person name="Lu T."/>
        </authorList>
    </citation>
    <scope>NUCLEOTIDE SEQUENCE [LARGE SCALE GENOMIC DNA]</scope>
    <source>
        <strain evidence="8 9">WQ 127069</strain>
    </source>
</reference>
<dbReference type="SUPFAM" id="SSF52172">
    <property type="entry name" value="CheY-like"/>
    <property type="match status" value="1"/>
</dbReference>